<evidence type="ECO:0000313" key="2">
    <source>
        <dbReference type="EMBL" id="MFD2481214.1"/>
    </source>
</evidence>
<keyword evidence="3" id="KW-1185">Reference proteome</keyword>
<sequence>MSWKVTAGLSDPSCFSFESAAHPNAYLHWTPQPGDRRAHPDVVPTARTDQFRQESTWCVQGLEGPTLALRPATTPSAYLWVPGVWDRGAREGYNPIPLAFWYVEAPQAPTPFERRYNADPALRASLGKPLADPVFGENNTGYRSYENGRLVLTRRDGVASVAAVSVEVHKKYAALNYERGPLGNPVGDAVGFGSNRGDLLQRFDSGTIYYAPSRGAMAVYGDIARKYAELGSETGLYGSPVSDTAATSDGKGHYVDFSGDGSIYWSPATGAHAVHGAIRGKWLGLGAEKSFLGFPTTDELLLPLGRRSNFVGGRIDFSSEAAVGVAYSVQPLTAAAVEFRGVHSGRCIQIAGLGDDALADLAAAELWDCYATAPKQIWDVVDLGGNTYAFKNRNSGKCLDLYNGDVGNGVNIGQYTCHYGAPQRWEITTAPGGAVALRSVASAKIVEAADSQTANGGRVQQWLDVVAPNQQWTIVPV</sequence>
<evidence type="ECO:0000259" key="1">
    <source>
        <dbReference type="SMART" id="SM00458"/>
    </source>
</evidence>
<dbReference type="Gene3D" id="2.80.10.50">
    <property type="match status" value="2"/>
</dbReference>
<protein>
    <submittedName>
        <fullName evidence="2">RICIN domain-containing protein</fullName>
    </submittedName>
</protein>
<evidence type="ECO:0000313" key="3">
    <source>
        <dbReference type="Proteomes" id="UP001597542"/>
    </source>
</evidence>
<dbReference type="CDD" id="cd00161">
    <property type="entry name" value="beta-trefoil_Ricin-like"/>
    <property type="match status" value="1"/>
</dbReference>
<comment type="caution">
    <text evidence="2">The sequence shown here is derived from an EMBL/GenBank/DDBJ whole genome shotgun (WGS) entry which is preliminary data.</text>
</comment>
<feature type="domain" description="Ricin B lectin" evidence="1">
    <location>
        <begin position="333"/>
        <end position="475"/>
    </location>
</feature>
<proteinExistence type="predicted"/>
<organism evidence="2 3">
    <name type="scientific">Amycolatopsis albidoflavus</name>
    <dbReference type="NCBI Taxonomy" id="102226"/>
    <lineage>
        <taxon>Bacteria</taxon>
        <taxon>Bacillati</taxon>
        <taxon>Actinomycetota</taxon>
        <taxon>Actinomycetes</taxon>
        <taxon>Pseudonocardiales</taxon>
        <taxon>Pseudonocardiaceae</taxon>
        <taxon>Amycolatopsis</taxon>
    </lineage>
</organism>
<dbReference type="SMART" id="SM00458">
    <property type="entry name" value="RICIN"/>
    <property type="match status" value="1"/>
</dbReference>
<name>A0ABW5HW33_9PSEU</name>
<dbReference type="InterPro" id="IPR013207">
    <property type="entry name" value="LGFP"/>
</dbReference>
<dbReference type="InterPro" id="IPR036195">
    <property type="entry name" value="AbfB_ABD_sf"/>
</dbReference>
<dbReference type="RefSeq" id="WP_344274438.1">
    <property type="nucleotide sequence ID" value="NZ_BAAAHV010000011.1"/>
</dbReference>
<dbReference type="InterPro" id="IPR007934">
    <property type="entry name" value="AbfB_ABD"/>
</dbReference>
<accession>A0ABW5HW33</accession>
<dbReference type="PROSITE" id="PS50231">
    <property type="entry name" value="RICIN_B_LECTIN"/>
    <property type="match status" value="1"/>
</dbReference>
<dbReference type="InterPro" id="IPR000772">
    <property type="entry name" value="Ricin_B_lectin"/>
</dbReference>
<dbReference type="SUPFAM" id="SSF50370">
    <property type="entry name" value="Ricin B-like lectins"/>
    <property type="match status" value="1"/>
</dbReference>
<gene>
    <name evidence="2" type="ORF">ACFSUT_13095</name>
</gene>
<dbReference type="SUPFAM" id="SSF110221">
    <property type="entry name" value="AbfB domain"/>
    <property type="match status" value="1"/>
</dbReference>
<dbReference type="Pfam" id="PF08310">
    <property type="entry name" value="LGFP"/>
    <property type="match status" value="2"/>
</dbReference>
<dbReference type="Pfam" id="PF05270">
    <property type="entry name" value="AbfB"/>
    <property type="match status" value="1"/>
</dbReference>
<reference evidence="3" key="1">
    <citation type="journal article" date="2019" name="Int. J. Syst. Evol. Microbiol.">
        <title>The Global Catalogue of Microorganisms (GCM) 10K type strain sequencing project: providing services to taxonomists for standard genome sequencing and annotation.</title>
        <authorList>
            <consortium name="The Broad Institute Genomics Platform"/>
            <consortium name="The Broad Institute Genome Sequencing Center for Infectious Disease"/>
            <person name="Wu L."/>
            <person name="Ma J."/>
        </authorList>
    </citation>
    <scope>NUCLEOTIDE SEQUENCE [LARGE SCALE GENOMIC DNA]</scope>
    <source>
        <strain evidence="3">CGMCC 4.7638</strain>
    </source>
</reference>
<dbReference type="EMBL" id="JBHUKQ010000010">
    <property type="protein sequence ID" value="MFD2481214.1"/>
    <property type="molecule type" value="Genomic_DNA"/>
</dbReference>
<dbReference type="Pfam" id="PF14200">
    <property type="entry name" value="RicinB_lectin_2"/>
    <property type="match status" value="2"/>
</dbReference>
<dbReference type="InterPro" id="IPR035992">
    <property type="entry name" value="Ricin_B-like_lectins"/>
</dbReference>
<dbReference type="Proteomes" id="UP001597542">
    <property type="component" value="Unassembled WGS sequence"/>
</dbReference>